<keyword evidence="2" id="KW-1185">Reference proteome</keyword>
<comment type="caution">
    <text evidence="1">The sequence shown here is derived from an EMBL/GenBank/DDBJ whole genome shotgun (WGS) entry which is preliminary data.</text>
</comment>
<organism evidence="1 2">
    <name type="scientific">Kingdonia uniflora</name>
    <dbReference type="NCBI Taxonomy" id="39325"/>
    <lineage>
        <taxon>Eukaryota</taxon>
        <taxon>Viridiplantae</taxon>
        <taxon>Streptophyta</taxon>
        <taxon>Embryophyta</taxon>
        <taxon>Tracheophyta</taxon>
        <taxon>Spermatophyta</taxon>
        <taxon>Magnoliopsida</taxon>
        <taxon>Ranunculales</taxon>
        <taxon>Circaeasteraceae</taxon>
        <taxon>Kingdonia</taxon>
    </lineage>
</organism>
<evidence type="ECO:0000313" key="1">
    <source>
        <dbReference type="EMBL" id="KAF6148199.1"/>
    </source>
</evidence>
<dbReference type="EMBL" id="JACGCM010001854">
    <property type="protein sequence ID" value="KAF6148199.1"/>
    <property type="molecule type" value="Genomic_DNA"/>
</dbReference>
<protein>
    <submittedName>
        <fullName evidence="1">Uncharacterized protein</fullName>
    </submittedName>
</protein>
<gene>
    <name evidence="1" type="ORF">GIB67_011974</name>
</gene>
<accession>A0A7J7M013</accession>
<dbReference type="AlphaFoldDB" id="A0A7J7M013"/>
<dbReference type="Proteomes" id="UP000541444">
    <property type="component" value="Unassembled WGS sequence"/>
</dbReference>
<sequence>MCINWSYDWKSSYCWCRVQSDNQRDIRALQQRDLVTTRLNPEEAFSEHPLSNPSSVDIRCLRIYYPIS</sequence>
<name>A0A7J7M013_9MAGN</name>
<proteinExistence type="predicted"/>
<evidence type="ECO:0000313" key="2">
    <source>
        <dbReference type="Proteomes" id="UP000541444"/>
    </source>
</evidence>
<reference evidence="1 2" key="1">
    <citation type="journal article" date="2020" name="IScience">
        <title>Genome Sequencing of the Endangered Kingdonia uniflora (Circaeasteraceae, Ranunculales) Reveals Potential Mechanisms of Evolutionary Specialization.</title>
        <authorList>
            <person name="Sun Y."/>
            <person name="Deng T."/>
            <person name="Zhang A."/>
            <person name="Moore M.J."/>
            <person name="Landis J.B."/>
            <person name="Lin N."/>
            <person name="Zhang H."/>
            <person name="Zhang X."/>
            <person name="Huang J."/>
            <person name="Zhang X."/>
            <person name="Sun H."/>
            <person name="Wang H."/>
        </authorList>
    </citation>
    <scope>NUCLEOTIDE SEQUENCE [LARGE SCALE GENOMIC DNA]</scope>
    <source>
        <strain evidence="1">TB1705</strain>
        <tissue evidence="1">Leaf</tissue>
    </source>
</reference>